<accession>A0A830EKR8</accession>
<feature type="domain" description="Porphobilinogen deaminase C-terminal" evidence="8">
    <location>
        <begin position="285"/>
        <end position="353"/>
    </location>
</feature>
<dbReference type="EMBL" id="BMPD01000003">
    <property type="protein sequence ID" value="GGK67574.1"/>
    <property type="molecule type" value="Genomic_DNA"/>
</dbReference>
<dbReference type="PRINTS" id="PR00151">
    <property type="entry name" value="PORPHBDMNASE"/>
</dbReference>
<reference evidence="9" key="1">
    <citation type="journal article" date="2014" name="Int. J. Syst. Evol. Microbiol.">
        <title>Complete genome sequence of Corynebacterium casei LMG S-19264T (=DSM 44701T), isolated from a smear-ripened cheese.</title>
        <authorList>
            <consortium name="US DOE Joint Genome Institute (JGI-PGF)"/>
            <person name="Walter F."/>
            <person name="Albersmeier A."/>
            <person name="Kalinowski J."/>
            <person name="Ruckert C."/>
        </authorList>
    </citation>
    <scope>NUCLEOTIDE SEQUENCE</scope>
    <source>
        <strain evidence="9">JCM 19018</strain>
    </source>
</reference>
<evidence type="ECO:0000256" key="5">
    <source>
        <dbReference type="NCBIfam" id="TIGR00212"/>
    </source>
</evidence>
<feature type="compositionally biased region" description="Acidic residues" evidence="6">
    <location>
        <begin position="370"/>
        <end position="384"/>
    </location>
</feature>
<dbReference type="InterPro" id="IPR022419">
    <property type="entry name" value="Porphobilin_deaminase_cofac_BS"/>
</dbReference>
<proteinExistence type="inferred from homology"/>
<keyword evidence="4" id="KW-0627">Porphyrin biosynthesis</keyword>
<dbReference type="EC" id="2.5.1.61" evidence="5"/>
<reference evidence="9" key="2">
    <citation type="submission" date="2020-09" db="EMBL/GenBank/DDBJ databases">
        <authorList>
            <person name="Sun Q."/>
            <person name="Ohkuma M."/>
        </authorList>
    </citation>
    <scope>NUCLEOTIDE SEQUENCE</scope>
    <source>
        <strain evidence="9">JCM 19018</strain>
    </source>
</reference>
<feature type="compositionally biased region" description="Acidic residues" evidence="6">
    <location>
        <begin position="175"/>
        <end position="193"/>
    </location>
</feature>
<dbReference type="SUPFAM" id="SSF53850">
    <property type="entry name" value="Periplasmic binding protein-like II"/>
    <property type="match status" value="2"/>
</dbReference>
<dbReference type="PROSITE" id="PS00533">
    <property type="entry name" value="PORPHOBILINOGEN_DEAM"/>
    <property type="match status" value="1"/>
</dbReference>
<evidence type="ECO:0000259" key="8">
    <source>
        <dbReference type="Pfam" id="PF03900"/>
    </source>
</evidence>
<dbReference type="GO" id="GO:0004418">
    <property type="term" value="F:hydroxymethylbilane synthase activity"/>
    <property type="evidence" value="ECO:0007669"/>
    <property type="project" value="UniProtKB-UniRule"/>
</dbReference>
<dbReference type="InterPro" id="IPR036803">
    <property type="entry name" value="Porphobilinogen_deaminase_C_sf"/>
</dbReference>
<evidence type="ECO:0000313" key="10">
    <source>
        <dbReference type="Proteomes" id="UP000614221"/>
    </source>
</evidence>
<organism evidence="9 10">
    <name type="scientific">Haloarcula sebkhae</name>
    <dbReference type="NCBI Taxonomy" id="932660"/>
    <lineage>
        <taxon>Archaea</taxon>
        <taxon>Methanobacteriati</taxon>
        <taxon>Methanobacteriota</taxon>
        <taxon>Stenosarchaea group</taxon>
        <taxon>Halobacteria</taxon>
        <taxon>Halobacteriales</taxon>
        <taxon>Haloarculaceae</taxon>
        <taxon>Haloarcula</taxon>
    </lineage>
</organism>
<dbReference type="Proteomes" id="UP000614221">
    <property type="component" value="Unassembled WGS sequence"/>
</dbReference>
<evidence type="ECO:0000313" key="9">
    <source>
        <dbReference type="EMBL" id="GGK67574.1"/>
    </source>
</evidence>
<comment type="similarity">
    <text evidence="2">Belongs to the HMBS family.</text>
</comment>
<feature type="region of interest" description="Disordered" evidence="6">
    <location>
        <begin position="359"/>
        <end position="384"/>
    </location>
</feature>
<dbReference type="Pfam" id="PF03900">
    <property type="entry name" value="Porphobil_deamC"/>
    <property type="match status" value="1"/>
</dbReference>
<evidence type="ECO:0000256" key="1">
    <source>
        <dbReference type="ARBA" id="ARBA00001916"/>
    </source>
</evidence>
<dbReference type="GO" id="GO:0005737">
    <property type="term" value="C:cytoplasm"/>
    <property type="evidence" value="ECO:0007669"/>
    <property type="project" value="UniProtKB-UniRule"/>
</dbReference>
<gene>
    <name evidence="9" type="ORF">GCM10009067_19840</name>
</gene>
<keyword evidence="3" id="KW-0808">Transferase</keyword>
<evidence type="ECO:0000256" key="2">
    <source>
        <dbReference type="ARBA" id="ARBA00005638"/>
    </source>
</evidence>
<feature type="domain" description="Porphobilinogen deaminase N-terminal" evidence="7">
    <location>
        <begin position="8"/>
        <end position="160"/>
    </location>
</feature>
<dbReference type="OrthoDB" id="8042at2157"/>
<dbReference type="RefSeq" id="WP_188977529.1">
    <property type="nucleotide sequence ID" value="NZ_BMPD01000003.1"/>
</dbReference>
<dbReference type="InterPro" id="IPR000860">
    <property type="entry name" value="HemC"/>
</dbReference>
<dbReference type="GO" id="GO:0006783">
    <property type="term" value="P:heme biosynthetic process"/>
    <property type="evidence" value="ECO:0007669"/>
    <property type="project" value="TreeGrafter"/>
</dbReference>
<protein>
    <recommendedName>
        <fullName evidence="5">Hydroxymethylbilane synthase</fullName>
        <ecNumber evidence="5">2.5.1.61</ecNumber>
    </recommendedName>
</protein>
<feature type="region of interest" description="Disordered" evidence="6">
    <location>
        <begin position="165"/>
        <end position="197"/>
    </location>
</feature>
<dbReference type="PANTHER" id="PTHR11557">
    <property type="entry name" value="PORPHOBILINOGEN DEAMINASE"/>
    <property type="match status" value="1"/>
</dbReference>
<dbReference type="NCBIfam" id="TIGR00212">
    <property type="entry name" value="hemC"/>
    <property type="match status" value="1"/>
</dbReference>
<evidence type="ECO:0000256" key="3">
    <source>
        <dbReference type="ARBA" id="ARBA00022679"/>
    </source>
</evidence>
<evidence type="ECO:0000256" key="4">
    <source>
        <dbReference type="ARBA" id="ARBA00023244"/>
    </source>
</evidence>
<sequence>MTTRGETLQLATRGSDLALRQAATVRDSLSSRRLAVELVEVETTGDQIRDELIHRLGKTGAFVRSLDEKVLDGELDAAVHSMKDMPTERPERLVVAAVPERAAAEDVLVTPDGRSLDELPEGATVGTSSLRRKAQLLAERDDLTVEPLRGNVDTRLAKLLAPSLQQEHQERHEAEEEQTDDTEESDTDEEEEHPYDRTVEEWFDDLTEFERRAMERDPDVEYDAIVLAKAGLHRAGLTRYVGMSDLDPDRFVPAPGQGALAVTAVDGDLALDIKDRLDDPQTRVETTVERTILEELGGGCVAPIGVHAHLEGGVVHTRVRVLSQDGTEEVSVGRDIPAEYHIDAAQDLAAELAEQGADDLIAEAKRDSTGADDDASTAREEDEE</sequence>
<dbReference type="AlphaFoldDB" id="A0A830EKR8"/>
<name>A0A830EKR8_9EURY</name>
<evidence type="ECO:0000259" key="7">
    <source>
        <dbReference type="Pfam" id="PF01379"/>
    </source>
</evidence>
<dbReference type="SUPFAM" id="SSF54782">
    <property type="entry name" value="Porphobilinogen deaminase (hydroxymethylbilane synthase), C-terminal domain"/>
    <property type="match status" value="1"/>
</dbReference>
<evidence type="ECO:0000256" key="6">
    <source>
        <dbReference type="SAM" id="MobiDB-lite"/>
    </source>
</evidence>
<comment type="cofactor">
    <cofactor evidence="1">
        <name>dipyrromethane</name>
        <dbReference type="ChEBI" id="CHEBI:60342"/>
    </cofactor>
</comment>
<dbReference type="PANTHER" id="PTHR11557:SF0">
    <property type="entry name" value="PORPHOBILINOGEN DEAMINASE"/>
    <property type="match status" value="1"/>
</dbReference>
<comment type="caution">
    <text evidence="9">The sequence shown here is derived from an EMBL/GenBank/DDBJ whole genome shotgun (WGS) entry which is preliminary data.</text>
</comment>
<dbReference type="Pfam" id="PF01379">
    <property type="entry name" value="Porphobil_deam"/>
    <property type="match status" value="2"/>
</dbReference>
<dbReference type="Gene3D" id="3.40.190.10">
    <property type="entry name" value="Periplasmic binding protein-like II"/>
    <property type="match status" value="3"/>
</dbReference>
<dbReference type="Gene3D" id="3.30.160.40">
    <property type="entry name" value="Porphobilinogen deaminase, C-terminal domain"/>
    <property type="match status" value="1"/>
</dbReference>
<feature type="domain" description="Porphobilinogen deaminase N-terminal" evidence="7">
    <location>
        <begin position="219"/>
        <end position="268"/>
    </location>
</feature>
<dbReference type="InterPro" id="IPR022418">
    <property type="entry name" value="Porphobilinogen_deaminase_C"/>
</dbReference>
<dbReference type="InterPro" id="IPR022417">
    <property type="entry name" value="Porphobilin_deaminase_N"/>
</dbReference>